<feature type="transmembrane region" description="Helical" evidence="1">
    <location>
        <begin position="154"/>
        <end position="173"/>
    </location>
</feature>
<dbReference type="Proteomes" id="UP001499967">
    <property type="component" value="Unassembled WGS sequence"/>
</dbReference>
<dbReference type="InterPro" id="IPR045382">
    <property type="entry name" value="DUF6529"/>
</dbReference>
<keyword evidence="1" id="KW-0472">Membrane</keyword>
<accession>A0ABN1N7R2</accession>
<feature type="transmembrane region" description="Helical" evidence="1">
    <location>
        <begin position="179"/>
        <end position="200"/>
    </location>
</feature>
<keyword evidence="1" id="KW-0812">Transmembrane</keyword>
<keyword evidence="3" id="KW-1185">Reference proteome</keyword>
<protein>
    <submittedName>
        <fullName evidence="2">Uncharacterized protein</fullName>
    </submittedName>
</protein>
<dbReference type="RefSeq" id="WP_343944442.1">
    <property type="nucleotide sequence ID" value="NZ_BAAAHP010000167.1"/>
</dbReference>
<evidence type="ECO:0000313" key="3">
    <source>
        <dbReference type="Proteomes" id="UP001499967"/>
    </source>
</evidence>
<evidence type="ECO:0000256" key="1">
    <source>
        <dbReference type="SAM" id="Phobius"/>
    </source>
</evidence>
<comment type="caution">
    <text evidence="2">The sequence shown here is derived from an EMBL/GenBank/DDBJ whole genome shotgun (WGS) entry which is preliminary data.</text>
</comment>
<name>A0ABN1N7R2_9PSEU</name>
<keyword evidence="1" id="KW-1133">Transmembrane helix</keyword>
<feature type="transmembrane region" description="Helical" evidence="1">
    <location>
        <begin position="212"/>
        <end position="233"/>
    </location>
</feature>
<feature type="transmembrane region" description="Helical" evidence="1">
    <location>
        <begin position="63"/>
        <end position="82"/>
    </location>
</feature>
<dbReference type="Pfam" id="PF20139">
    <property type="entry name" value="DUF6529"/>
    <property type="match status" value="1"/>
</dbReference>
<organism evidence="2 3">
    <name type="scientific">Pseudonocardia zijingensis</name>
    <dbReference type="NCBI Taxonomy" id="153376"/>
    <lineage>
        <taxon>Bacteria</taxon>
        <taxon>Bacillati</taxon>
        <taxon>Actinomycetota</taxon>
        <taxon>Actinomycetes</taxon>
        <taxon>Pseudonocardiales</taxon>
        <taxon>Pseudonocardiaceae</taxon>
        <taxon>Pseudonocardia</taxon>
    </lineage>
</organism>
<evidence type="ECO:0000313" key="2">
    <source>
        <dbReference type="EMBL" id="GAA0896241.1"/>
    </source>
</evidence>
<feature type="transmembrane region" description="Helical" evidence="1">
    <location>
        <begin position="102"/>
        <end position="127"/>
    </location>
</feature>
<sequence>MSRPAHEVTDPEIPVQRVTAQDWGTQMPGPHSGPHRERVIPRAEGYPAAGPPHRRAAQRSGGGALLVAVAVGALVAVGLGAYGRLHEPASVALNIAGFSSGLAAKAWLASGAFLLALVQLWSASALYGRVGRRWRAAGGAPDWVTGLHRWSGRAAVLLTVPVAVHCLYAFGYEDSTPRVLVHSVAGCFLYGVFVTKMLVLQQPRSPRWSLPLFGGLLFTALTAVWASSAGWFFSTSGLTF</sequence>
<dbReference type="EMBL" id="BAAAHP010000167">
    <property type="protein sequence ID" value="GAA0896241.1"/>
    <property type="molecule type" value="Genomic_DNA"/>
</dbReference>
<gene>
    <name evidence="2" type="ORF">GCM10009559_54380</name>
</gene>
<reference evidence="2 3" key="1">
    <citation type="journal article" date="2019" name="Int. J. Syst. Evol. Microbiol.">
        <title>The Global Catalogue of Microorganisms (GCM) 10K type strain sequencing project: providing services to taxonomists for standard genome sequencing and annotation.</title>
        <authorList>
            <consortium name="The Broad Institute Genomics Platform"/>
            <consortium name="The Broad Institute Genome Sequencing Center for Infectious Disease"/>
            <person name="Wu L."/>
            <person name="Ma J."/>
        </authorList>
    </citation>
    <scope>NUCLEOTIDE SEQUENCE [LARGE SCALE GENOMIC DNA]</scope>
    <source>
        <strain evidence="2 3">JCM 11117</strain>
    </source>
</reference>
<proteinExistence type="predicted"/>